<dbReference type="Gene3D" id="3.40.50.720">
    <property type="entry name" value="NAD(P)-binding Rossmann-like Domain"/>
    <property type="match status" value="1"/>
</dbReference>
<gene>
    <name evidence="2" type="ORF">EV194_11267</name>
</gene>
<dbReference type="Pfam" id="PF21135">
    <property type="entry name" value="DRL_cat"/>
    <property type="match status" value="1"/>
</dbReference>
<dbReference type="OrthoDB" id="9777844at2"/>
<reference evidence="2 3" key="1">
    <citation type="submission" date="2019-03" db="EMBL/GenBank/DDBJ databases">
        <title>Genomic Encyclopedia of Type Strains, Phase IV (KMG-IV): sequencing the most valuable type-strain genomes for metagenomic binning, comparative biology and taxonomic classification.</title>
        <authorList>
            <person name="Goeker M."/>
        </authorList>
    </citation>
    <scope>NUCLEOTIDE SEQUENCE [LARGE SCALE GENOMIC DNA]</scope>
    <source>
        <strain evidence="2 3">DSM 24179</strain>
    </source>
</reference>
<sequence length="389" mass="42576">MTTYPIIRVGIVGTGCIGRGLALLLSKRNDMKIAGILTRRKGNIPGLEVDQSLLTHEPERLMENSDIIVISTGDPLYSTEIATIAFTFNLPVVTMDADTQVLSGSWLSQKGQITEAEGDQPGCLAALHNEIIEMGFTPLVYGNIKGFLNQNPPVEEMTYWAEKQGFTLNSVTSFTDGTKLQIEQCLVANGFNAQIAKQGLIGERVSNLDDGAKALAAEAIKQNKVLSDYIISPQAPPGVFIVATHHPELAKGLKTYKMGDGPFYLHYKPIHLCYFEIPKTIKQFYITRNVLLDNGKNPTTGVATIAKKEIAPGTIIDKGIGSFFVRGEVVELEGNETMVPIGLMEHVHIKRKLEPGQMVTFDDVEVPESMALNAWNETMAARAIITARF</sequence>
<name>A0A4R2GFN2_9BACT</name>
<dbReference type="SUPFAM" id="SSF51735">
    <property type="entry name" value="NAD(P)-binding Rossmann-fold domains"/>
    <property type="match status" value="1"/>
</dbReference>
<evidence type="ECO:0000313" key="3">
    <source>
        <dbReference type="Proteomes" id="UP000295221"/>
    </source>
</evidence>
<dbReference type="InterPro" id="IPR036291">
    <property type="entry name" value="NAD(P)-bd_dom_sf"/>
</dbReference>
<dbReference type="InterPro" id="IPR048423">
    <property type="entry name" value="DRL_cat"/>
</dbReference>
<dbReference type="EMBL" id="SLWK01000012">
    <property type="protein sequence ID" value="TCO06843.1"/>
    <property type="molecule type" value="Genomic_DNA"/>
</dbReference>
<dbReference type="CDD" id="cd11616">
    <property type="entry name" value="SAF_DH_OX_like"/>
    <property type="match status" value="1"/>
</dbReference>
<evidence type="ECO:0000313" key="2">
    <source>
        <dbReference type="EMBL" id="TCO06843.1"/>
    </source>
</evidence>
<evidence type="ECO:0000259" key="1">
    <source>
        <dbReference type="Pfam" id="PF21135"/>
    </source>
</evidence>
<dbReference type="PANTHER" id="PTHR37850">
    <property type="entry name" value="STRU PROTEIN"/>
    <property type="match status" value="1"/>
</dbReference>
<dbReference type="AlphaFoldDB" id="A0A4R2GFN2"/>
<accession>A0A4R2GFN2</accession>
<comment type="caution">
    <text evidence="2">The sequence shown here is derived from an EMBL/GenBank/DDBJ whole genome shotgun (WGS) entry which is preliminary data.</text>
</comment>
<keyword evidence="3" id="KW-1185">Reference proteome</keyword>
<dbReference type="Proteomes" id="UP000295221">
    <property type="component" value="Unassembled WGS sequence"/>
</dbReference>
<organism evidence="2 3">
    <name type="scientific">Natronoflexus pectinivorans</name>
    <dbReference type="NCBI Taxonomy" id="682526"/>
    <lineage>
        <taxon>Bacteria</taxon>
        <taxon>Pseudomonadati</taxon>
        <taxon>Bacteroidota</taxon>
        <taxon>Bacteroidia</taxon>
        <taxon>Marinilabiliales</taxon>
        <taxon>Marinilabiliaceae</taxon>
        <taxon>Natronoflexus</taxon>
    </lineage>
</organism>
<proteinExistence type="predicted"/>
<dbReference type="PANTHER" id="PTHR37850:SF1">
    <property type="entry name" value="SAF DOMAIN PROTEIN"/>
    <property type="match status" value="1"/>
</dbReference>
<dbReference type="RefSeq" id="WP_132434637.1">
    <property type="nucleotide sequence ID" value="NZ_SLWK01000012.1"/>
</dbReference>
<protein>
    <submittedName>
        <fullName evidence="2">Putative homoserine dehydrogenase-like protein</fullName>
    </submittedName>
</protein>
<feature type="domain" description="Oxidoreductase DRL-like catalytic" evidence="1">
    <location>
        <begin position="118"/>
        <end position="277"/>
    </location>
</feature>